<evidence type="ECO:0000313" key="3">
    <source>
        <dbReference type="EMBL" id="PQO26245.1"/>
    </source>
</evidence>
<dbReference type="RefSeq" id="WP_105334015.1">
    <property type="nucleotide sequence ID" value="NZ_PUHZ01000005.1"/>
</dbReference>
<dbReference type="InterPro" id="IPR023393">
    <property type="entry name" value="START-like_dom_sf"/>
</dbReference>
<evidence type="ECO:0000256" key="1">
    <source>
        <dbReference type="ARBA" id="ARBA00006817"/>
    </source>
</evidence>
<dbReference type="SUPFAM" id="SSF55961">
    <property type="entry name" value="Bet v1-like"/>
    <property type="match status" value="1"/>
</dbReference>
<dbReference type="Proteomes" id="UP000239388">
    <property type="component" value="Unassembled WGS sequence"/>
</dbReference>
<dbReference type="AlphaFoldDB" id="A0A2S8F238"/>
<name>A0A2S8F238_9BACT</name>
<evidence type="ECO:0000313" key="5">
    <source>
        <dbReference type="Proteomes" id="UP000237819"/>
    </source>
</evidence>
<dbReference type="EMBL" id="PUHZ01000005">
    <property type="protein sequence ID" value="PQO47127.1"/>
    <property type="molecule type" value="Genomic_DNA"/>
</dbReference>
<protein>
    <submittedName>
        <fullName evidence="3">Polyketide cyclase</fullName>
    </submittedName>
</protein>
<accession>A0A2S8F238</accession>
<dbReference type="Gene3D" id="3.30.530.20">
    <property type="match status" value="1"/>
</dbReference>
<reference evidence="5 6" key="1">
    <citation type="submission" date="2018-02" db="EMBL/GenBank/DDBJ databases">
        <title>Comparative genomes isolates from brazilian mangrove.</title>
        <authorList>
            <person name="Araujo J.E."/>
            <person name="Taketani R.G."/>
            <person name="Silva M.C.P."/>
            <person name="Loureco M.V."/>
            <person name="Andreote F.D."/>
        </authorList>
    </citation>
    <scope>NUCLEOTIDE SEQUENCE [LARGE SCALE GENOMIC DNA]</scope>
    <source>
        <strain evidence="3 6">NAP PRIS-MGV</strain>
        <strain evidence="4 5">Nap-Phe MGV</strain>
    </source>
</reference>
<dbReference type="InterPro" id="IPR013538">
    <property type="entry name" value="ASHA1/2-like_C"/>
</dbReference>
<dbReference type="Proteomes" id="UP000237819">
    <property type="component" value="Unassembled WGS sequence"/>
</dbReference>
<proteinExistence type="inferred from homology"/>
<gene>
    <name evidence="4" type="ORF">C5Y93_03540</name>
    <name evidence="3" type="ORF">C5Y98_30830</name>
</gene>
<comment type="similarity">
    <text evidence="1">Belongs to the AHA1 family.</text>
</comment>
<dbReference type="OrthoDB" id="9805228at2"/>
<evidence type="ECO:0000313" key="4">
    <source>
        <dbReference type="EMBL" id="PQO47127.1"/>
    </source>
</evidence>
<comment type="caution">
    <text evidence="3">The sequence shown here is derived from an EMBL/GenBank/DDBJ whole genome shotgun (WGS) entry which is preliminary data.</text>
</comment>
<evidence type="ECO:0000313" key="6">
    <source>
        <dbReference type="Proteomes" id="UP000239388"/>
    </source>
</evidence>
<dbReference type="EMBL" id="PUIB01000032">
    <property type="protein sequence ID" value="PQO26245.1"/>
    <property type="molecule type" value="Genomic_DNA"/>
</dbReference>
<feature type="domain" description="Activator of Hsp90 ATPase homologue 1/2-like C-terminal" evidence="2">
    <location>
        <begin position="23"/>
        <end position="147"/>
    </location>
</feature>
<organism evidence="3 6">
    <name type="scientific">Blastopirellula marina</name>
    <dbReference type="NCBI Taxonomy" id="124"/>
    <lineage>
        <taxon>Bacteria</taxon>
        <taxon>Pseudomonadati</taxon>
        <taxon>Planctomycetota</taxon>
        <taxon>Planctomycetia</taxon>
        <taxon>Pirellulales</taxon>
        <taxon>Pirellulaceae</taxon>
        <taxon>Blastopirellula</taxon>
    </lineage>
</organism>
<evidence type="ECO:0000259" key="2">
    <source>
        <dbReference type="Pfam" id="PF08327"/>
    </source>
</evidence>
<sequence length="153" mass="17690">MEAILRDVPEDRILRLTRELPFTAEQLFAAFRDPETLAAWWGPSGFTNTFHEFDFQPGGYWRFVMHGPDGKNYQNDSRFLEITEPTEILFRHLSAPHFQTTIRYEPLEQGCRLDWQMAFDDAHTRDAVAKFAGDGLAQNVDRLTATLSARLPK</sequence>
<dbReference type="Pfam" id="PF08327">
    <property type="entry name" value="AHSA1"/>
    <property type="match status" value="1"/>
</dbReference>